<evidence type="ECO:0000256" key="2">
    <source>
        <dbReference type="SAM" id="MobiDB-lite"/>
    </source>
</evidence>
<feature type="compositionally biased region" description="Low complexity" evidence="2">
    <location>
        <begin position="236"/>
        <end position="251"/>
    </location>
</feature>
<feature type="domain" description="PDZ" evidence="4">
    <location>
        <begin position="93"/>
        <end position="164"/>
    </location>
</feature>
<name>A0AAD4RAW0_9BILA</name>
<dbReference type="SUPFAM" id="SSF49562">
    <property type="entry name" value="C2 domain (Calcium/lipid-binding domain, CaLB)"/>
    <property type="match status" value="1"/>
</dbReference>
<feature type="region of interest" description="Disordered" evidence="2">
    <location>
        <begin position="1032"/>
        <end position="1110"/>
    </location>
</feature>
<feature type="domain" description="C2" evidence="3">
    <location>
        <begin position="652"/>
        <end position="774"/>
    </location>
</feature>
<keyword evidence="7" id="KW-1185">Reference proteome</keyword>
<evidence type="ECO:0000259" key="5">
    <source>
        <dbReference type="PROSITE" id="PS50238"/>
    </source>
</evidence>
<dbReference type="SMART" id="SM00324">
    <property type="entry name" value="RhoGAP"/>
    <property type="match status" value="1"/>
</dbReference>
<dbReference type="InterPro" id="IPR052118">
    <property type="entry name" value="Rho-GAP_regulator"/>
</dbReference>
<dbReference type="Gene3D" id="1.10.555.10">
    <property type="entry name" value="Rho GTPase activation protein"/>
    <property type="match status" value="1"/>
</dbReference>
<organism evidence="6 7">
    <name type="scientific">Ditylenchus destructor</name>
    <dbReference type="NCBI Taxonomy" id="166010"/>
    <lineage>
        <taxon>Eukaryota</taxon>
        <taxon>Metazoa</taxon>
        <taxon>Ecdysozoa</taxon>
        <taxon>Nematoda</taxon>
        <taxon>Chromadorea</taxon>
        <taxon>Rhabditida</taxon>
        <taxon>Tylenchina</taxon>
        <taxon>Tylenchomorpha</taxon>
        <taxon>Sphaerularioidea</taxon>
        <taxon>Anguinidae</taxon>
        <taxon>Anguininae</taxon>
        <taxon>Ditylenchus</taxon>
    </lineage>
</organism>
<protein>
    <submittedName>
        <fullName evidence="6">RhoGAP domain-containing protein</fullName>
    </submittedName>
</protein>
<dbReference type="InterPro" id="IPR008936">
    <property type="entry name" value="Rho_GTPase_activation_prot"/>
</dbReference>
<dbReference type="Proteomes" id="UP001201812">
    <property type="component" value="Unassembled WGS sequence"/>
</dbReference>
<dbReference type="Gene3D" id="2.60.40.150">
    <property type="entry name" value="C2 domain"/>
    <property type="match status" value="1"/>
</dbReference>
<feature type="region of interest" description="Disordered" evidence="2">
    <location>
        <begin position="360"/>
        <end position="381"/>
    </location>
</feature>
<dbReference type="GO" id="GO:0046578">
    <property type="term" value="P:regulation of Ras protein signal transduction"/>
    <property type="evidence" value="ECO:0007669"/>
    <property type="project" value="TreeGrafter"/>
</dbReference>
<dbReference type="SUPFAM" id="SSF50156">
    <property type="entry name" value="PDZ domain-like"/>
    <property type="match status" value="1"/>
</dbReference>
<accession>A0AAD4RAW0</accession>
<reference evidence="6" key="1">
    <citation type="submission" date="2022-01" db="EMBL/GenBank/DDBJ databases">
        <title>Genome Sequence Resource for Two Populations of Ditylenchus destructor, the Migratory Endoparasitic Phytonematode.</title>
        <authorList>
            <person name="Zhang H."/>
            <person name="Lin R."/>
            <person name="Xie B."/>
        </authorList>
    </citation>
    <scope>NUCLEOTIDE SEQUENCE</scope>
    <source>
        <strain evidence="6">BazhouSP</strain>
    </source>
</reference>
<dbReference type="PANTHER" id="PTHR46150:SF3">
    <property type="entry name" value="RHO GTPASE-ACTIVATING PROTEIN 100F"/>
    <property type="match status" value="1"/>
</dbReference>
<dbReference type="PROSITE" id="PS50106">
    <property type="entry name" value="PDZ"/>
    <property type="match status" value="1"/>
</dbReference>
<dbReference type="PROSITE" id="PS50004">
    <property type="entry name" value="C2"/>
    <property type="match status" value="1"/>
</dbReference>
<feature type="region of interest" description="Disordered" evidence="2">
    <location>
        <begin position="181"/>
        <end position="280"/>
    </location>
</feature>
<dbReference type="PROSITE" id="PS50238">
    <property type="entry name" value="RHOGAP"/>
    <property type="match status" value="1"/>
</dbReference>
<keyword evidence="1" id="KW-0343">GTPase activation</keyword>
<dbReference type="SMART" id="SM00228">
    <property type="entry name" value="PDZ"/>
    <property type="match status" value="1"/>
</dbReference>
<dbReference type="InterPro" id="IPR000008">
    <property type="entry name" value="C2_dom"/>
</dbReference>
<feature type="compositionally biased region" description="Basic and acidic residues" evidence="2">
    <location>
        <begin position="181"/>
        <end position="190"/>
    </location>
</feature>
<dbReference type="Pfam" id="PF00595">
    <property type="entry name" value="PDZ"/>
    <property type="match status" value="1"/>
</dbReference>
<evidence type="ECO:0000313" key="6">
    <source>
        <dbReference type="EMBL" id="KAI1721986.1"/>
    </source>
</evidence>
<dbReference type="CDD" id="cd06718">
    <property type="entry name" value="PDZ_Par6-like"/>
    <property type="match status" value="1"/>
</dbReference>
<dbReference type="GO" id="GO:0097060">
    <property type="term" value="C:synaptic membrane"/>
    <property type="evidence" value="ECO:0007669"/>
    <property type="project" value="TreeGrafter"/>
</dbReference>
<gene>
    <name evidence="6" type="ORF">DdX_04277</name>
</gene>
<dbReference type="InterPro" id="IPR035892">
    <property type="entry name" value="C2_domain_sf"/>
</dbReference>
<dbReference type="InterPro" id="IPR000198">
    <property type="entry name" value="RhoGAP_dom"/>
</dbReference>
<dbReference type="AlphaFoldDB" id="A0AAD4RAW0"/>
<dbReference type="PANTHER" id="PTHR46150">
    <property type="entry name" value="RHO GTPASE-ACTIVATING PROTEIN 100F"/>
    <property type="match status" value="1"/>
</dbReference>
<dbReference type="GO" id="GO:0030030">
    <property type="term" value="P:cell projection organization"/>
    <property type="evidence" value="ECO:0007669"/>
    <property type="project" value="TreeGrafter"/>
</dbReference>
<feature type="compositionally biased region" description="Basic and acidic residues" evidence="2">
    <location>
        <begin position="197"/>
        <end position="208"/>
    </location>
</feature>
<dbReference type="Pfam" id="PF00620">
    <property type="entry name" value="RhoGAP"/>
    <property type="match status" value="1"/>
</dbReference>
<evidence type="ECO:0000313" key="7">
    <source>
        <dbReference type="Proteomes" id="UP001201812"/>
    </source>
</evidence>
<dbReference type="EMBL" id="JAKKPZ010000004">
    <property type="protein sequence ID" value="KAI1721986.1"/>
    <property type="molecule type" value="Genomic_DNA"/>
</dbReference>
<sequence>MALSILGPRVSGRVTGFPSVWVPQQPQSRPDFPTCSTAPCTSNLSEQVFRKIKEVDQQSSTLTASGVQGFSARVLDRKEYKVGTSNDITVIQLIEIIKKPGQSLGLYLREGNGSDRLRGVFVSRFGENSELERGGDIMRPGDEILNVNNVDVTGMNIDEVVYILSIPRRLLLRTKYVKNRRDNVKRETERPVVMYQKSDDQNLQHRDSTASASGASGILSRPTTTAATWLGKKVRAQQQQQQQRQDSQRSSLPTTSGMGSVGISGYPTMTNPHHPRPPFYQGAHHPMRVFDSTATGRPMIVPGIRDQSMAAPNESVTQTARIPPPRMHSVQANVFPCDPLAQSNRQMYPRHPAYSSATLGRTPIGSGIHRRPFTTVGAPSSSITGTDYASSAHSTIGIPSSSANSPFDVTMRRTQPQHGIGSYVPPQPYGDSYKSNSLPRRRIQSTAAGTLPRSVKWRNDVVGPDGTSDSDQLTGESRLEDRITFPSPYSSTQPVGAPMPIGRSAFSDVESDYPYASRPKMRGRYALINGGLGISTGGGRTIADIFSAQEYKNWAGDAIGGHRSRWMDSVRAGASVRSSSLPSKSILNAFDSTAAPQPPLIEPMPVSSFSSIPTAPPLSSNYPIGGSGTERADHILDRLHVSPLMNRRVPLRMAGPGFDVDRLSVNALFGILTVSIVEGKNLRVPDKVHSKQLYVVLEVNEVHRARTGISTPEQNFRWDERFEIDVQNAVDAQFFVYSWHPQLRHRFCHKGSVRLMDAFFVDQLSGNRLFALNLEPRGQLFIKIGFADMIQSFRRSVNCNYNATFGVPLSAILQREAKETPIALNRLIQEIEDRGVDTPGLYYLCGAVERKNLLKKALDRDSRAADLSIAPVPDINLLTCLVKDFLRELPEPLVPQNVYAMLVDAASVILPSDNEGNQKLILRIVDCLATANKNTLMLLMDHLRNLLASEPHNGLNSNRLTTVFGPLIFCTAEQNCSSTTVGVGGTVPGTGGKVPGSTGYQSSVKVDPLNPQQAATALKLLLDFWPSRTAANRVDQTPRSQPSNHLPGDSIRAQPGGVAVSSSIPQAMSSRQAQSTQPPPTSTASQQPEASAAAARAPPFSKQVRNLSVE</sequence>
<dbReference type="GO" id="GO:0007165">
    <property type="term" value="P:signal transduction"/>
    <property type="evidence" value="ECO:0007669"/>
    <property type="project" value="InterPro"/>
</dbReference>
<dbReference type="InterPro" id="IPR001478">
    <property type="entry name" value="PDZ"/>
</dbReference>
<dbReference type="Pfam" id="PF25336">
    <property type="entry name" value="C2_SYDE"/>
    <property type="match status" value="1"/>
</dbReference>
<comment type="caution">
    <text evidence="6">The sequence shown here is derived from an EMBL/GenBank/DDBJ whole genome shotgun (WGS) entry which is preliminary data.</text>
</comment>
<feature type="compositionally biased region" description="Low complexity" evidence="2">
    <location>
        <begin position="1069"/>
        <end position="1103"/>
    </location>
</feature>
<dbReference type="GO" id="GO:0005096">
    <property type="term" value="F:GTPase activator activity"/>
    <property type="evidence" value="ECO:0007669"/>
    <property type="project" value="UniProtKB-KW"/>
</dbReference>
<feature type="region of interest" description="Disordered" evidence="2">
    <location>
        <begin position="457"/>
        <end position="503"/>
    </location>
</feature>
<feature type="compositionally biased region" description="Polar residues" evidence="2">
    <location>
        <begin position="1034"/>
        <end position="1044"/>
    </location>
</feature>
<proteinExistence type="predicted"/>
<dbReference type="Gene3D" id="2.30.42.10">
    <property type="match status" value="1"/>
</dbReference>
<dbReference type="InterPro" id="IPR036034">
    <property type="entry name" value="PDZ_sf"/>
</dbReference>
<feature type="domain" description="Rho-GAP" evidence="5">
    <location>
        <begin position="807"/>
        <end position="1029"/>
    </location>
</feature>
<evidence type="ECO:0000259" key="4">
    <source>
        <dbReference type="PROSITE" id="PS50106"/>
    </source>
</evidence>
<evidence type="ECO:0000256" key="1">
    <source>
        <dbReference type="ARBA" id="ARBA00022468"/>
    </source>
</evidence>
<dbReference type="SMART" id="SM00239">
    <property type="entry name" value="C2"/>
    <property type="match status" value="1"/>
</dbReference>
<evidence type="ECO:0000259" key="3">
    <source>
        <dbReference type="PROSITE" id="PS50004"/>
    </source>
</evidence>
<dbReference type="InterPro" id="IPR057459">
    <property type="entry name" value="SYDE1/2_C2"/>
</dbReference>
<dbReference type="GO" id="GO:0016477">
    <property type="term" value="P:cell migration"/>
    <property type="evidence" value="ECO:0007669"/>
    <property type="project" value="TreeGrafter"/>
</dbReference>
<dbReference type="SUPFAM" id="SSF48350">
    <property type="entry name" value="GTPase activation domain, GAP"/>
    <property type="match status" value="1"/>
</dbReference>